<name>A0AAN9G7Z5_9CAEN</name>
<feature type="domain" description="F-box" evidence="1">
    <location>
        <begin position="17"/>
        <end position="63"/>
    </location>
</feature>
<dbReference type="PANTHER" id="PTHR20872:SF1">
    <property type="entry name" value="F-BOX DOMAIN-CONTAINING PROTEIN"/>
    <property type="match status" value="1"/>
</dbReference>
<keyword evidence="3" id="KW-1185">Reference proteome</keyword>
<evidence type="ECO:0000313" key="3">
    <source>
        <dbReference type="Proteomes" id="UP001374579"/>
    </source>
</evidence>
<comment type="caution">
    <text evidence="2">The sequence shown here is derived from an EMBL/GenBank/DDBJ whole genome shotgun (WGS) entry which is preliminary data.</text>
</comment>
<gene>
    <name evidence="2" type="ORF">V1264_004880</name>
</gene>
<dbReference type="Pfam" id="PF12937">
    <property type="entry name" value="F-box-like"/>
    <property type="match status" value="1"/>
</dbReference>
<accession>A0AAN9G7Z5</accession>
<dbReference type="EMBL" id="JBAMIC010000013">
    <property type="protein sequence ID" value="KAK7097984.1"/>
    <property type="molecule type" value="Genomic_DNA"/>
</dbReference>
<reference evidence="2 3" key="1">
    <citation type="submission" date="2024-02" db="EMBL/GenBank/DDBJ databases">
        <title>Chromosome-scale genome assembly of the rough periwinkle Littorina saxatilis.</title>
        <authorList>
            <person name="De Jode A."/>
            <person name="Faria R."/>
            <person name="Formenti G."/>
            <person name="Sims Y."/>
            <person name="Smith T.P."/>
            <person name="Tracey A."/>
            <person name="Wood J.M.D."/>
            <person name="Zagrodzka Z.B."/>
            <person name="Johannesson K."/>
            <person name="Butlin R.K."/>
            <person name="Leder E.H."/>
        </authorList>
    </citation>
    <scope>NUCLEOTIDE SEQUENCE [LARGE SCALE GENOMIC DNA]</scope>
    <source>
        <strain evidence="2">Snail1</strain>
        <tissue evidence="2">Muscle</tissue>
    </source>
</reference>
<sequence length="528" mass="59732">MASLAKLHNRRMKPRGVPNFSFLPEVVLVKVLQFLDVTDRYHLSLTCSTLHALFDHPRVWSCVTLDLYYDEDGQMMKARDTKTRDKTGTGQAAAFLKFQPQSVILSLQSAHGANTRLLSAEELDVLTDLLTKVHLKSLTVKFELDLMYVTEVHINKSKSSVSRLLEELCTQSPGEIHVELTVTDPLGVGSEYCDHSATELYRQKPKTWFSRVTKFELPTLFLSDKEVWEKLPQLTSSPTAVLLSRFPSLRCLSLSAVNLSDQLLYQLADTSRAHCALRSLAIQHFRDRDDDPLGSEEDGEVPELSSAAWCKLVTVCPRLQVSCHISASVVQRDLLATIKPETPVVGVTLWGSCDEGLGLVSSLCVEHSTSLQTFVYECCCRGCCECSEDHRPRLPDSVLVSMAMDCPQLQHLVYDGEIHPEDIIQLAQLDRRWRTFVFRDDYILIDHETDIHQGKLCFQDKQKLDNGKDRHHDKPCFQDKQKLDNGKDRHQDIKETCQAALDDLYTAVSQLLGYAWTADSKYCYACCT</sequence>
<organism evidence="2 3">
    <name type="scientific">Littorina saxatilis</name>
    <dbReference type="NCBI Taxonomy" id="31220"/>
    <lineage>
        <taxon>Eukaryota</taxon>
        <taxon>Metazoa</taxon>
        <taxon>Spiralia</taxon>
        <taxon>Lophotrochozoa</taxon>
        <taxon>Mollusca</taxon>
        <taxon>Gastropoda</taxon>
        <taxon>Caenogastropoda</taxon>
        <taxon>Littorinimorpha</taxon>
        <taxon>Littorinoidea</taxon>
        <taxon>Littorinidae</taxon>
        <taxon>Littorina</taxon>
    </lineage>
</organism>
<dbReference type="Gene3D" id="1.20.1280.50">
    <property type="match status" value="1"/>
</dbReference>
<protein>
    <recommendedName>
        <fullName evidence="1">F-box domain-containing protein</fullName>
    </recommendedName>
</protein>
<dbReference type="InterPro" id="IPR001810">
    <property type="entry name" value="F-box_dom"/>
</dbReference>
<dbReference type="PROSITE" id="PS50181">
    <property type="entry name" value="FBOX"/>
    <property type="match status" value="1"/>
</dbReference>
<dbReference type="SUPFAM" id="SSF81383">
    <property type="entry name" value="F-box domain"/>
    <property type="match status" value="1"/>
</dbReference>
<proteinExistence type="predicted"/>
<dbReference type="InterPro" id="IPR032675">
    <property type="entry name" value="LRR_dom_sf"/>
</dbReference>
<dbReference type="Gene3D" id="3.80.10.10">
    <property type="entry name" value="Ribonuclease Inhibitor"/>
    <property type="match status" value="1"/>
</dbReference>
<dbReference type="Proteomes" id="UP001374579">
    <property type="component" value="Unassembled WGS sequence"/>
</dbReference>
<evidence type="ECO:0000259" key="1">
    <source>
        <dbReference type="PROSITE" id="PS50181"/>
    </source>
</evidence>
<evidence type="ECO:0000313" key="2">
    <source>
        <dbReference type="EMBL" id="KAK7097984.1"/>
    </source>
</evidence>
<dbReference type="PANTHER" id="PTHR20872">
    <property type="match status" value="1"/>
</dbReference>
<dbReference type="InterPro" id="IPR036047">
    <property type="entry name" value="F-box-like_dom_sf"/>
</dbReference>
<dbReference type="AlphaFoldDB" id="A0AAN9G7Z5"/>